<feature type="region of interest" description="Disordered" evidence="3">
    <location>
        <begin position="47"/>
        <end position="120"/>
    </location>
</feature>
<feature type="compositionally biased region" description="Basic and acidic residues" evidence="3">
    <location>
        <begin position="54"/>
        <end position="63"/>
    </location>
</feature>
<evidence type="ECO:0000313" key="6">
    <source>
        <dbReference type="Proteomes" id="UP000244900"/>
    </source>
</evidence>
<keyword evidence="2" id="KW-0964">Secreted</keyword>
<organism evidence="5 6">
    <name type="scientific">Streptomyces tirandamycinicus</name>
    <dbReference type="NCBI Taxonomy" id="2174846"/>
    <lineage>
        <taxon>Bacteria</taxon>
        <taxon>Bacillati</taxon>
        <taxon>Actinomycetota</taxon>
        <taxon>Actinomycetes</taxon>
        <taxon>Kitasatosporales</taxon>
        <taxon>Streptomycetaceae</taxon>
        <taxon>Streptomyces</taxon>
    </lineage>
</organism>
<dbReference type="Gene3D" id="1.20.5.320">
    <property type="entry name" value="6-Phosphogluconate Dehydrogenase, domain 3"/>
    <property type="match status" value="1"/>
</dbReference>
<dbReference type="InterPro" id="IPR008160">
    <property type="entry name" value="Collagen"/>
</dbReference>
<evidence type="ECO:0000256" key="3">
    <source>
        <dbReference type="SAM" id="MobiDB-lite"/>
    </source>
</evidence>
<gene>
    <name evidence="5" type="ORF">DDW44_10545</name>
</gene>
<dbReference type="Pfam" id="PF01391">
    <property type="entry name" value="Collagen"/>
    <property type="match status" value="1"/>
</dbReference>
<dbReference type="PANTHER" id="PTHR15427">
    <property type="entry name" value="EMILIN ELASTIN MICROFIBRIL INTERFACE-LOCATED PROTEIN ELASTIN MICROFIBRIL INTERFACER"/>
    <property type="match status" value="1"/>
</dbReference>
<evidence type="ECO:0000256" key="2">
    <source>
        <dbReference type="ARBA" id="ARBA00022525"/>
    </source>
</evidence>
<evidence type="ECO:0000256" key="1">
    <source>
        <dbReference type="ARBA" id="ARBA00004613"/>
    </source>
</evidence>
<accession>A0A2S1T2T6</accession>
<evidence type="ECO:0000313" key="5">
    <source>
        <dbReference type="EMBL" id="AWI32993.1"/>
    </source>
</evidence>
<name>A0A2S1T2T6_9ACTN</name>
<evidence type="ECO:0000256" key="4">
    <source>
        <dbReference type="SAM" id="SignalP"/>
    </source>
</evidence>
<feature type="compositionally biased region" description="Pro residues" evidence="3">
    <location>
        <begin position="83"/>
        <end position="113"/>
    </location>
</feature>
<feature type="signal peptide" evidence="4">
    <location>
        <begin position="1"/>
        <end position="36"/>
    </location>
</feature>
<proteinExistence type="predicted"/>
<protein>
    <recommendedName>
        <fullName evidence="7">Collagen-like protein</fullName>
    </recommendedName>
</protein>
<dbReference type="KEGG" id="stir:DDW44_10545"/>
<dbReference type="InterPro" id="IPR050392">
    <property type="entry name" value="Collagen/C1q_domain"/>
</dbReference>
<dbReference type="AlphaFoldDB" id="A0A2S1T2T6"/>
<dbReference type="EMBL" id="CP029188">
    <property type="protein sequence ID" value="AWI32993.1"/>
    <property type="molecule type" value="Genomic_DNA"/>
</dbReference>
<feature type="chain" id="PRO_5015436389" description="Collagen-like protein" evidence="4">
    <location>
        <begin position="37"/>
        <end position="198"/>
    </location>
</feature>
<evidence type="ECO:0008006" key="7">
    <source>
        <dbReference type="Google" id="ProtNLM"/>
    </source>
</evidence>
<sequence>MRAGPRLRPLSPRTTVLTGGLLLSTALSALATPALAAVQAHGTTAQAPAVPVSADDRCDRHPFDGSFPLALGDRDKCRGKAGPPGPPGPPGPAGPAGPAGPPGPAGPTGPAGPPGVSGYQQVSNTQTCGADTFCMFTATCPAGTVVTGGGLNTNTFISSGVYLYESGPISNTTWRSTMRNTTASTFSVTVRAICANAS</sequence>
<comment type="subcellular location">
    <subcellularLocation>
        <location evidence="1">Secreted</location>
    </subcellularLocation>
</comment>
<keyword evidence="4" id="KW-0732">Signal</keyword>
<keyword evidence="6" id="KW-1185">Reference proteome</keyword>
<dbReference type="Proteomes" id="UP000244900">
    <property type="component" value="Chromosome"/>
</dbReference>
<dbReference type="PANTHER" id="PTHR15427:SF33">
    <property type="entry name" value="COLLAGEN IV NC1 DOMAIN-CONTAINING PROTEIN"/>
    <property type="match status" value="1"/>
</dbReference>
<reference evidence="5 6" key="1">
    <citation type="submission" date="2018-05" db="EMBL/GenBank/DDBJ databases">
        <title>Complete genome sequence of sponge-derived Streptomyces sp. HNM0039.</title>
        <authorList>
            <person name="Huang X."/>
            <person name="Zhou S."/>
        </authorList>
    </citation>
    <scope>NUCLEOTIDE SEQUENCE [LARGE SCALE GENOMIC DNA]</scope>
    <source>
        <strain evidence="5 6">HNM0039</strain>
    </source>
</reference>